<dbReference type="SUPFAM" id="SSF54995">
    <property type="entry name" value="Ribosomal protein S6"/>
    <property type="match status" value="1"/>
</dbReference>
<dbReference type="Proteomes" id="UP001228690">
    <property type="component" value="Chromosome"/>
</dbReference>
<sequence>MEQYELTLLFSVRGDLYKTGSDTVREVLQKINGKISKEEDMGERPLAYPVRKEEHGHYLSWDIEFDGSAVQSLKEAIQAHTAVLKYLLVKK</sequence>
<keyword evidence="4 7" id="KW-0687">Ribonucleoprotein</keyword>
<reference evidence="8 9" key="1">
    <citation type="submission" date="2023-04" db="EMBL/GenBank/DDBJ databases">
        <title>Spirochaete genome identified in red abalone sample constitutes a novel genus.</title>
        <authorList>
            <person name="Sharma S.P."/>
            <person name="Purcell C.M."/>
            <person name="Hyde J.R."/>
            <person name="Severin A.J."/>
        </authorList>
    </citation>
    <scope>NUCLEOTIDE SEQUENCE [LARGE SCALE GENOMIC DNA]</scope>
    <source>
        <strain evidence="8 9">SP-2023</strain>
    </source>
</reference>
<evidence type="ECO:0000313" key="9">
    <source>
        <dbReference type="Proteomes" id="UP001228690"/>
    </source>
</evidence>
<keyword evidence="3 7" id="KW-0689">Ribosomal protein</keyword>
<dbReference type="GO" id="GO:0005840">
    <property type="term" value="C:ribosome"/>
    <property type="evidence" value="ECO:0007669"/>
    <property type="project" value="UniProtKB-KW"/>
</dbReference>
<dbReference type="InterPro" id="IPR020814">
    <property type="entry name" value="Ribosomal_S6_plastid/chlpt"/>
</dbReference>
<evidence type="ECO:0000256" key="3">
    <source>
        <dbReference type="ARBA" id="ARBA00022980"/>
    </source>
</evidence>
<keyword evidence="7" id="KW-0699">rRNA-binding</keyword>
<dbReference type="EMBL" id="CP123443">
    <property type="protein sequence ID" value="WGK68538.1"/>
    <property type="molecule type" value="Genomic_DNA"/>
</dbReference>
<organism evidence="8 9">
    <name type="scientific">Candidatus Haliotispira prima</name>
    <dbReference type="NCBI Taxonomy" id="3034016"/>
    <lineage>
        <taxon>Bacteria</taxon>
        <taxon>Pseudomonadati</taxon>
        <taxon>Spirochaetota</taxon>
        <taxon>Spirochaetia</taxon>
        <taxon>Spirochaetales</taxon>
        <taxon>Spirochaetaceae</taxon>
        <taxon>Candidatus Haliotispira</taxon>
    </lineage>
</organism>
<evidence type="ECO:0000256" key="1">
    <source>
        <dbReference type="ARBA" id="ARBA00009512"/>
    </source>
</evidence>
<protein>
    <recommendedName>
        <fullName evidence="6 7">Small ribosomal subunit protein bS6</fullName>
    </recommendedName>
</protein>
<dbReference type="Gene3D" id="3.30.70.60">
    <property type="match status" value="1"/>
</dbReference>
<evidence type="ECO:0000256" key="2">
    <source>
        <dbReference type="ARBA" id="ARBA00022884"/>
    </source>
</evidence>
<dbReference type="InterPro" id="IPR000529">
    <property type="entry name" value="Ribosomal_bS6"/>
</dbReference>
<gene>
    <name evidence="7 8" type="primary">rpsF</name>
    <name evidence="8" type="ORF">P0082_08610</name>
</gene>
<evidence type="ECO:0000256" key="7">
    <source>
        <dbReference type="HAMAP-Rule" id="MF_00360"/>
    </source>
</evidence>
<comment type="similarity">
    <text evidence="1 7">Belongs to the bacterial ribosomal protein bS6 family.</text>
</comment>
<accession>A0ABY8MF61</accession>
<keyword evidence="9" id="KW-1185">Reference proteome</keyword>
<dbReference type="RefSeq" id="WP_326926723.1">
    <property type="nucleotide sequence ID" value="NZ_CP123443.1"/>
</dbReference>
<dbReference type="CDD" id="cd00473">
    <property type="entry name" value="bS6"/>
    <property type="match status" value="1"/>
</dbReference>
<dbReference type="HAMAP" id="MF_00360">
    <property type="entry name" value="Ribosomal_bS6"/>
    <property type="match status" value="1"/>
</dbReference>
<name>A0ABY8MF61_9SPIO</name>
<dbReference type="Pfam" id="PF01250">
    <property type="entry name" value="Ribosomal_S6"/>
    <property type="match status" value="1"/>
</dbReference>
<dbReference type="NCBIfam" id="TIGR00166">
    <property type="entry name" value="S6"/>
    <property type="match status" value="1"/>
</dbReference>
<dbReference type="InterPro" id="IPR035980">
    <property type="entry name" value="Ribosomal_bS6_sf"/>
</dbReference>
<comment type="function">
    <text evidence="5 7">Binds together with bS18 to 16S ribosomal RNA.</text>
</comment>
<evidence type="ECO:0000256" key="4">
    <source>
        <dbReference type="ARBA" id="ARBA00023274"/>
    </source>
</evidence>
<keyword evidence="2 7" id="KW-0694">RNA-binding</keyword>
<evidence type="ECO:0000256" key="5">
    <source>
        <dbReference type="ARBA" id="ARBA00035104"/>
    </source>
</evidence>
<evidence type="ECO:0000313" key="8">
    <source>
        <dbReference type="EMBL" id="WGK68538.1"/>
    </source>
</evidence>
<dbReference type="InterPro" id="IPR014717">
    <property type="entry name" value="Transl_elong_EF1B/ribsomal_bS6"/>
</dbReference>
<proteinExistence type="inferred from homology"/>
<evidence type="ECO:0000256" key="6">
    <source>
        <dbReference type="ARBA" id="ARBA00035294"/>
    </source>
</evidence>